<comment type="caution">
    <text evidence="2">The sequence shown here is derived from an EMBL/GenBank/DDBJ whole genome shotgun (WGS) entry which is preliminary data.</text>
</comment>
<gene>
    <name evidence="2" type="ORF">BLNAU_7514</name>
</gene>
<keyword evidence="3" id="KW-1185">Reference proteome</keyword>
<organism evidence="2 3">
    <name type="scientific">Blattamonas nauphoetae</name>
    <dbReference type="NCBI Taxonomy" id="2049346"/>
    <lineage>
        <taxon>Eukaryota</taxon>
        <taxon>Metamonada</taxon>
        <taxon>Preaxostyla</taxon>
        <taxon>Oxymonadida</taxon>
        <taxon>Blattamonas</taxon>
    </lineage>
</organism>
<dbReference type="EMBL" id="JARBJD010000045">
    <property type="protein sequence ID" value="KAK2957615.1"/>
    <property type="molecule type" value="Genomic_DNA"/>
</dbReference>
<proteinExistence type="predicted"/>
<evidence type="ECO:0000313" key="3">
    <source>
        <dbReference type="Proteomes" id="UP001281761"/>
    </source>
</evidence>
<reference evidence="2 3" key="1">
    <citation type="journal article" date="2022" name="bioRxiv">
        <title>Genomics of Preaxostyla Flagellates Illuminates Evolutionary Transitions and the Path Towards Mitochondrial Loss.</title>
        <authorList>
            <person name="Novak L.V.F."/>
            <person name="Treitli S.C."/>
            <person name="Pyrih J."/>
            <person name="Halakuc P."/>
            <person name="Pipaliya S.V."/>
            <person name="Vacek V."/>
            <person name="Brzon O."/>
            <person name="Soukal P."/>
            <person name="Eme L."/>
            <person name="Dacks J.B."/>
            <person name="Karnkowska A."/>
            <person name="Elias M."/>
            <person name="Hampl V."/>
        </authorList>
    </citation>
    <scope>NUCLEOTIDE SEQUENCE [LARGE SCALE GENOMIC DNA]</scope>
    <source>
        <strain evidence="2">NAU3</strain>
        <tissue evidence="2">Gut</tissue>
    </source>
</reference>
<accession>A0ABQ9Y1J9</accession>
<sequence length="72" mass="7755">MSCVSDQTRGHRGDEMVSRDGGCVGVLSDGPSARRCQSRPSLECGRGWLGRMLMGQRAINCGVVGESDEKRL</sequence>
<feature type="compositionally biased region" description="Basic and acidic residues" evidence="1">
    <location>
        <begin position="8"/>
        <end position="18"/>
    </location>
</feature>
<evidence type="ECO:0000313" key="2">
    <source>
        <dbReference type="EMBL" id="KAK2957615.1"/>
    </source>
</evidence>
<evidence type="ECO:0000256" key="1">
    <source>
        <dbReference type="SAM" id="MobiDB-lite"/>
    </source>
</evidence>
<protein>
    <submittedName>
        <fullName evidence="2">Uncharacterized protein</fullName>
    </submittedName>
</protein>
<feature type="region of interest" description="Disordered" evidence="1">
    <location>
        <begin position="1"/>
        <end position="22"/>
    </location>
</feature>
<dbReference type="Proteomes" id="UP001281761">
    <property type="component" value="Unassembled WGS sequence"/>
</dbReference>
<name>A0ABQ9Y1J9_9EUKA</name>